<feature type="region of interest" description="Disordered" evidence="1">
    <location>
        <begin position="584"/>
        <end position="740"/>
    </location>
</feature>
<accession>A0A4P9W2S9</accession>
<gene>
    <name evidence="2" type="ORF">BDK51DRAFT_47315</name>
</gene>
<feature type="region of interest" description="Disordered" evidence="1">
    <location>
        <begin position="489"/>
        <end position="564"/>
    </location>
</feature>
<feature type="compositionally biased region" description="Acidic residues" evidence="1">
    <location>
        <begin position="648"/>
        <end position="677"/>
    </location>
</feature>
<feature type="compositionally biased region" description="Basic and acidic residues" evidence="1">
    <location>
        <begin position="678"/>
        <end position="693"/>
    </location>
</feature>
<proteinExistence type="predicted"/>
<dbReference type="EMBL" id="KZ998509">
    <property type="protein sequence ID" value="RKO86062.1"/>
    <property type="molecule type" value="Genomic_DNA"/>
</dbReference>
<protein>
    <recommendedName>
        <fullName evidence="4">FHA domain-containing protein</fullName>
    </recommendedName>
</protein>
<organism evidence="2 3">
    <name type="scientific">Blyttiomyces helicus</name>
    <dbReference type="NCBI Taxonomy" id="388810"/>
    <lineage>
        <taxon>Eukaryota</taxon>
        <taxon>Fungi</taxon>
        <taxon>Fungi incertae sedis</taxon>
        <taxon>Chytridiomycota</taxon>
        <taxon>Chytridiomycota incertae sedis</taxon>
        <taxon>Chytridiomycetes</taxon>
        <taxon>Chytridiomycetes incertae sedis</taxon>
        <taxon>Blyttiomyces</taxon>
    </lineage>
</organism>
<feature type="compositionally biased region" description="Low complexity" evidence="1">
    <location>
        <begin position="552"/>
        <end position="563"/>
    </location>
</feature>
<feature type="compositionally biased region" description="Basic and acidic residues" evidence="1">
    <location>
        <begin position="490"/>
        <end position="512"/>
    </location>
</feature>
<dbReference type="OrthoDB" id="6105938at2759"/>
<feature type="compositionally biased region" description="Polar residues" evidence="1">
    <location>
        <begin position="702"/>
        <end position="736"/>
    </location>
</feature>
<feature type="compositionally biased region" description="Basic and acidic residues" evidence="1">
    <location>
        <begin position="634"/>
        <end position="647"/>
    </location>
</feature>
<feature type="region of interest" description="Disordered" evidence="1">
    <location>
        <begin position="363"/>
        <end position="388"/>
    </location>
</feature>
<evidence type="ECO:0000256" key="1">
    <source>
        <dbReference type="SAM" id="MobiDB-lite"/>
    </source>
</evidence>
<feature type="compositionally biased region" description="Polar residues" evidence="1">
    <location>
        <begin position="371"/>
        <end position="385"/>
    </location>
</feature>
<dbReference type="Proteomes" id="UP000269721">
    <property type="component" value="Unassembled WGS sequence"/>
</dbReference>
<keyword evidence="3" id="KW-1185">Reference proteome</keyword>
<evidence type="ECO:0008006" key="4">
    <source>
        <dbReference type="Google" id="ProtNLM"/>
    </source>
</evidence>
<evidence type="ECO:0000313" key="2">
    <source>
        <dbReference type="EMBL" id="RKO86062.1"/>
    </source>
</evidence>
<feature type="region of interest" description="Disordered" evidence="1">
    <location>
        <begin position="223"/>
        <end position="277"/>
    </location>
</feature>
<feature type="compositionally biased region" description="Low complexity" evidence="1">
    <location>
        <begin position="246"/>
        <end position="256"/>
    </location>
</feature>
<name>A0A4P9W2S9_9FUNG</name>
<evidence type="ECO:0000313" key="3">
    <source>
        <dbReference type="Proteomes" id="UP000269721"/>
    </source>
</evidence>
<sequence length="853" mass="90972">MLSLRLIPSPGLPAPLYPPPAEVVLLPKDGQNFSEHHILLGRAPANGLVLPPNTATVRLQTAASTPSGERRHQKTRKSLAKFADMFGDPSPPRSPVSPTLSLSAHDATITHANGITSIRVEKPVNPLTVIDVILQHNTSVRLAPGDEVVLGDPVFRYRFEMAPIFHGNVDGAAQDAGSEMEFDGGVGAGIAGGHVAGAADEKSADDESVLAVSDGAGASATAGLKRSASSAERQADQSASKWLRTSVSESAVGSSSAPPPGTDLVPNDDGAGNASPPMEDVIVIDHKILSIPARVAPEGGDRVAQTSGSESGGGSSSAPPQRTDLVPLVRLASIEVVDDNHGADGDHNGLIIVSMTLSQRPKRRLAGAHASESSSVPRASAPTTFASSSGDASILSLSIFAGGEGITRKSSHFEPRMFSPAGLMLRHEEKRYGASSLEMFFSGLPIQSLTRSSFPFQLKSCPCCRNIILSNPLPLISMASIADAAAKVNLPEDEHEQRKERLEESRAKERAARNGPPPPIPSSADHDSESDSDSAYSDDSDHADNAAYGRNPPTAQIQAQPPQGNVAVQRRLIIRFNPSTFIVRRPAPQSTTSAATARISPLISSGTRTESRSEIRGRRLGIRGRMLGIRGRRSRSDEEDHTDSHDDTDSDEDIDSNSDEDCDEDGDNSSDDDSDSDGDSHESDHAVDERDRSAAQMLAQPPQGNVTVQRGSQGRGTPTRSNPLANVEDSSSSQVTHPDAQLIDPRIQISTAYVSTPSPSILSLQIHAHPTNDPLLFLPPRRWGTPMCTTCTLEIDHGSVYFIAAAHRSLERHQIPCYRPHLPAHLQRCPNEIDGWTQLPADWREFALYQLLA</sequence>
<reference evidence="3" key="1">
    <citation type="journal article" date="2018" name="Nat. Microbiol.">
        <title>Leveraging single-cell genomics to expand the fungal tree of life.</title>
        <authorList>
            <person name="Ahrendt S.R."/>
            <person name="Quandt C.A."/>
            <person name="Ciobanu D."/>
            <person name="Clum A."/>
            <person name="Salamov A."/>
            <person name="Andreopoulos B."/>
            <person name="Cheng J.F."/>
            <person name="Woyke T."/>
            <person name="Pelin A."/>
            <person name="Henrissat B."/>
            <person name="Reynolds N.K."/>
            <person name="Benny G.L."/>
            <person name="Smith M.E."/>
            <person name="James T.Y."/>
            <person name="Grigoriev I.V."/>
        </authorList>
    </citation>
    <scope>NUCLEOTIDE SEQUENCE [LARGE SCALE GENOMIC DNA]</scope>
</reference>
<feature type="compositionally biased region" description="Polar residues" evidence="1">
    <location>
        <begin position="227"/>
        <end position="245"/>
    </location>
</feature>
<dbReference type="AlphaFoldDB" id="A0A4P9W2S9"/>
<feature type="region of interest" description="Disordered" evidence="1">
    <location>
        <begin position="295"/>
        <end position="324"/>
    </location>
</feature>